<organism evidence="4 5">
    <name type="scientific">Exocentrus adspersus</name>
    <dbReference type="NCBI Taxonomy" id="1586481"/>
    <lineage>
        <taxon>Eukaryota</taxon>
        <taxon>Metazoa</taxon>
        <taxon>Ecdysozoa</taxon>
        <taxon>Arthropoda</taxon>
        <taxon>Hexapoda</taxon>
        <taxon>Insecta</taxon>
        <taxon>Pterygota</taxon>
        <taxon>Neoptera</taxon>
        <taxon>Endopterygota</taxon>
        <taxon>Coleoptera</taxon>
        <taxon>Polyphaga</taxon>
        <taxon>Cucujiformia</taxon>
        <taxon>Chrysomeloidea</taxon>
        <taxon>Cerambycidae</taxon>
        <taxon>Lamiinae</taxon>
        <taxon>Acanthocinini</taxon>
        <taxon>Exocentrus</taxon>
    </lineage>
</organism>
<dbReference type="PRINTS" id="PR00080">
    <property type="entry name" value="SDRFAMILY"/>
</dbReference>
<dbReference type="InterPro" id="IPR002347">
    <property type="entry name" value="SDR_fam"/>
</dbReference>
<dbReference type="PRINTS" id="PR00081">
    <property type="entry name" value="GDHRDH"/>
</dbReference>
<dbReference type="Proteomes" id="UP001159042">
    <property type="component" value="Unassembled WGS sequence"/>
</dbReference>
<evidence type="ECO:0000256" key="3">
    <source>
        <dbReference type="RuleBase" id="RU000363"/>
    </source>
</evidence>
<dbReference type="Gene3D" id="3.40.50.720">
    <property type="entry name" value="NAD(P)-binding Rossmann-like Domain"/>
    <property type="match status" value="1"/>
</dbReference>
<dbReference type="InterPro" id="IPR020904">
    <property type="entry name" value="Sc_DH/Rdtase_CS"/>
</dbReference>
<dbReference type="AlphaFoldDB" id="A0AAV8V9C1"/>
<keyword evidence="5" id="KW-1185">Reference proteome</keyword>
<dbReference type="GO" id="GO:0005737">
    <property type="term" value="C:cytoplasm"/>
    <property type="evidence" value="ECO:0007669"/>
    <property type="project" value="TreeGrafter"/>
</dbReference>
<dbReference type="Pfam" id="PF00106">
    <property type="entry name" value="adh_short"/>
    <property type="match status" value="1"/>
</dbReference>
<name>A0AAV8V9C1_9CUCU</name>
<dbReference type="EMBL" id="JANEYG010000262">
    <property type="protein sequence ID" value="KAJ8910677.1"/>
    <property type="molecule type" value="Genomic_DNA"/>
</dbReference>
<sequence>MSFFESKVALVTGGARGIGLAIVEKLLENGIKGVAIVDISDESWNTIKQDFQSQYGNKVLFIKADITDKDEFEGAFEKTVHTFKNLDIVVNNAGISGQNWEKIIAVNLEAVIMGTFLAMDKYLPTYRSGKEGIIVNIASLAGLLGLADKPVYTATKHGVVGLGKSLGADKSKNHVRIITVCPGWIATSMTEDVTDDDLKSVDPSHKGKALYVLIVCLLDQGNKERMSNSLIWQT</sequence>
<dbReference type="PANTHER" id="PTHR44229:SF8">
    <property type="entry name" value="ALCOHOL DEHYDROGENASE-RELATED"/>
    <property type="match status" value="1"/>
</dbReference>
<accession>A0AAV8V9C1</accession>
<dbReference type="PROSITE" id="PS00061">
    <property type="entry name" value="ADH_SHORT"/>
    <property type="match status" value="1"/>
</dbReference>
<gene>
    <name evidence="4" type="ORF">NQ315_002926</name>
</gene>
<evidence type="ECO:0000313" key="5">
    <source>
        <dbReference type="Proteomes" id="UP001159042"/>
    </source>
</evidence>
<keyword evidence="2" id="KW-0560">Oxidoreductase</keyword>
<dbReference type="InterPro" id="IPR036291">
    <property type="entry name" value="NAD(P)-bd_dom_sf"/>
</dbReference>
<comment type="caution">
    <text evidence="4">The sequence shown here is derived from an EMBL/GenBank/DDBJ whole genome shotgun (WGS) entry which is preliminary data.</text>
</comment>
<evidence type="ECO:0000313" key="4">
    <source>
        <dbReference type="EMBL" id="KAJ8910677.1"/>
    </source>
</evidence>
<dbReference type="GO" id="GO:0016616">
    <property type="term" value="F:oxidoreductase activity, acting on the CH-OH group of donors, NAD or NADP as acceptor"/>
    <property type="evidence" value="ECO:0007669"/>
    <property type="project" value="TreeGrafter"/>
</dbReference>
<protein>
    <submittedName>
        <fullName evidence="4">Uncharacterized protein</fullName>
    </submittedName>
</protein>
<dbReference type="PANTHER" id="PTHR44229">
    <property type="entry name" value="15-HYDROXYPROSTAGLANDIN DEHYDROGENASE [NAD(+)]"/>
    <property type="match status" value="1"/>
</dbReference>
<evidence type="ECO:0000256" key="1">
    <source>
        <dbReference type="ARBA" id="ARBA00006484"/>
    </source>
</evidence>
<comment type="similarity">
    <text evidence="1 3">Belongs to the short-chain dehydrogenases/reductases (SDR) family.</text>
</comment>
<proteinExistence type="inferred from homology"/>
<reference evidence="4 5" key="1">
    <citation type="journal article" date="2023" name="Insect Mol. Biol.">
        <title>Genome sequencing provides insights into the evolution of gene families encoding plant cell wall-degrading enzymes in longhorned beetles.</title>
        <authorList>
            <person name="Shin N.R."/>
            <person name="Okamura Y."/>
            <person name="Kirsch R."/>
            <person name="Pauchet Y."/>
        </authorList>
    </citation>
    <scope>NUCLEOTIDE SEQUENCE [LARGE SCALE GENOMIC DNA]</scope>
    <source>
        <strain evidence="4">EAD_L_NR</strain>
    </source>
</reference>
<evidence type="ECO:0000256" key="2">
    <source>
        <dbReference type="ARBA" id="ARBA00023002"/>
    </source>
</evidence>
<dbReference type="SUPFAM" id="SSF51735">
    <property type="entry name" value="NAD(P)-binding Rossmann-fold domains"/>
    <property type="match status" value="1"/>
</dbReference>